<gene>
    <name evidence="3" type="ORF">Cvel_23303</name>
</gene>
<feature type="compositionally biased region" description="Basic and acidic residues" evidence="2">
    <location>
        <begin position="202"/>
        <end position="219"/>
    </location>
</feature>
<name>A0A0G4GT77_9ALVE</name>
<protein>
    <submittedName>
        <fullName evidence="3">Uncharacterized protein</fullName>
    </submittedName>
</protein>
<proteinExistence type="predicted"/>
<evidence type="ECO:0000313" key="3">
    <source>
        <dbReference type="EMBL" id="CEM33952.1"/>
    </source>
</evidence>
<dbReference type="AlphaFoldDB" id="A0A0G4GT77"/>
<evidence type="ECO:0000256" key="2">
    <source>
        <dbReference type="SAM" id="MobiDB-lite"/>
    </source>
</evidence>
<reference evidence="3" key="1">
    <citation type="submission" date="2014-11" db="EMBL/GenBank/DDBJ databases">
        <authorList>
            <person name="Otto D Thomas"/>
            <person name="Naeem Raeece"/>
        </authorList>
    </citation>
    <scope>NUCLEOTIDE SEQUENCE</scope>
</reference>
<keyword evidence="1" id="KW-0175">Coiled coil</keyword>
<organism evidence="3">
    <name type="scientific">Chromera velia CCMP2878</name>
    <dbReference type="NCBI Taxonomy" id="1169474"/>
    <lineage>
        <taxon>Eukaryota</taxon>
        <taxon>Sar</taxon>
        <taxon>Alveolata</taxon>
        <taxon>Colpodellida</taxon>
        <taxon>Chromeraceae</taxon>
        <taxon>Chromera</taxon>
    </lineage>
</organism>
<dbReference type="VEuPathDB" id="CryptoDB:Cvel_23303"/>
<feature type="coiled-coil region" evidence="1">
    <location>
        <begin position="50"/>
        <end position="101"/>
    </location>
</feature>
<accession>A0A0G4GT77</accession>
<feature type="region of interest" description="Disordered" evidence="2">
    <location>
        <begin position="184"/>
        <end position="219"/>
    </location>
</feature>
<sequence>MSFGAQDSLPTTTLLSALEELARRMDVLDPDSQGFKWALLAAVRPVVEAFEREKDDLVALDTMLEQLEDAQETVEIKLEQEAQREKEIERLTDALEEQKVQHEFDLFEAQERERKAIAGKEREATKEDPAPPTRAPNPLIIIHSPNNAPPQTEAHTQTSASLPLGPWQAEASTQTSASLPLGPWQAEASTLPSPSPCAHPDFSPDRDRDNDRDSQTHHRLLSSDECAHWQPTDRHSVNDVWIVSLVFDDTQSLVFYQRAQSSRQPLVSNKIYRELHVLFFMEWWQGAWSKCWTRSKEEELSIDSKALRLHVRLCTAVHPAHWQTWSVCVMERQTVKT</sequence>
<evidence type="ECO:0000256" key="1">
    <source>
        <dbReference type="SAM" id="Coils"/>
    </source>
</evidence>
<feature type="region of interest" description="Disordered" evidence="2">
    <location>
        <begin position="118"/>
        <end position="159"/>
    </location>
</feature>
<feature type="compositionally biased region" description="Basic and acidic residues" evidence="2">
    <location>
        <begin position="118"/>
        <end position="129"/>
    </location>
</feature>
<dbReference type="EMBL" id="CDMZ01001531">
    <property type="protein sequence ID" value="CEM33952.1"/>
    <property type="molecule type" value="Genomic_DNA"/>
</dbReference>
<feature type="compositionally biased region" description="Polar residues" evidence="2">
    <location>
        <begin position="144"/>
        <end position="159"/>
    </location>
</feature>